<dbReference type="PROSITE" id="PS00211">
    <property type="entry name" value="ABC_TRANSPORTER_1"/>
    <property type="match status" value="1"/>
</dbReference>
<dbReference type="PANTHER" id="PTHR43776:SF7">
    <property type="entry name" value="D,D-DIPEPTIDE TRANSPORT ATP-BINDING PROTEIN DDPF-RELATED"/>
    <property type="match status" value="1"/>
</dbReference>
<gene>
    <name evidence="6" type="ORF">CN97_16730</name>
</gene>
<proteinExistence type="inferred from homology"/>
<dbReference type="GO" id="GO:0055085">
    <property type="term" value="P:transmembrane transport"/>
    <property type="evidence" value="ECO:0007669"/>
    <property type="project" value="UniProtKB-ARBA"/>
</dbReference>
<dbReference type="FunFam" id="3.40.50.300:FF:000016">
    <property type="entry name" value="Oligopeptide ABC transporter ATP-binding component"/>
    <property type="match status" value="1"/>
</dbReference>
<dbReference type="InterPro" id="IPR003593">
    <property type="entry name" value="AAA+_ATPase"/>
</dbReference>
<dbReference type="AlphaFoldDB" id="A0A086Y4W0"/>
<dbReference type="InterPro" id="IPR027417">
    <property type="entry name" value="P-loop_NTPase"/>
</dbReference>
<dbReference type="InterPro" id="IPR013563">
    <property type="entry name" value="Oligopep_ABC_C"/>
</dbReference>
<dbReference type="GO" id="GO:0015833">
    <property type="term" value="P:peptide transport"/>
    <property type="evidence" value="ECO:0007669"/>
    <property type="project" value="InterPro"/>
</dbReference>
<dbReference type="PANTHER" id="PTHR43776">
    <property type="entry name" value="TRANSPORT ATP-BINDING PROTEIN"/>
    <property type="match status" value="1"/>
</dbReference>
<dbReference type="Proteomes" id="UP000028826">
    <property type="component" value="Unassembled WGS sequence"/>
</dbReference>
<dbReference type="InterPro" id="IPR050319">
    <property type="entry name" value="ABC_transp_ATP-bind"/>
</dbReference>
<evidence type="ECO:0000256" key="3">
    <source>
        <dbReference type="ARBA" id="ARBA00022448"/>
    </source>
</evidence>
<dbReference type="Pfam" id="PF08352">
    <property type="entry name" value="oligo_HPY"/>
    <property type="match status" value="1"/>
</dbReference>
<dbReference type="NCBIfam" id="TIGR01727">
    <property type="entry name" value="oligo_HPY"/>
    <property type="match status" value="1"/>
</dbReference>
<evidence type="ECO:0000256" key="2">
    <source>
        <dbReference type="ARBA" id="ARBA00005417"/>
    </source>
</evidence>
<accession>A0A086Y4W0</accession>
<dbReference type="InterPro" id="IPR003439">
    <property type="entry name" value="ABC_transporter-like_ATP-bd"/>
</dbReference>
<dbReference type="CDD" id="cd03257">
    <property type="entry name" value="ABC_NikE_OppD_transporters"/>
    <property type="match status" value="1"/>
</dbReference>
<organism evidence="6 7">
    <name type="scientific">Haematobacter massiliensis</name>
    <dbReference type="NCBI Taxonomy" id="195105"/>
    <lineage>
        <taxon>Bacteria</taxon>
        <taxon>Pseudomonadati</taxon>
        <taxon>Pseudomonadota</taxon>
        <taxon>Alphaproteobacteria</taxon>
        <taxon>Rhodobacterales</taxon>
        <taxon>Paracoccaceae</taxon>
        <taxon>Haematobacter</taxon>
    </lineage>
</organism>
<dbReference type="EMBL" id="JGYG01000006">
    <property type="protein sequence ID" value="KFI29310.1"/>
    <property type="molecule type" value="Genomic_DNA"/>
</dbReference>
<dbReference type="Pfam" id="PF00005">
    <property type="entry name" value="ABC_tran"/>
    <property type="match status" value="1"/>
</dbReference>
<comment type="caution">
    <text evidence="6">The sequence shown here is derived from an EMBL/GenBank/DDBJ whole genome shotgun (WGS) entry which is preliminary data.</text>
</comment>
<sequence>MRDTTMTEARETVIAVRNLHIRFPVNGGAETVKAVDGVDFSVLDGETFGIIGESGSGKTTIGRALAGLLEPTEGDILYEGEDLRRLSRKAYRERRRHYQIIFQDPNASLNPRKTILESLLEPMVIKGGMSREDMRRKAMESLDRAGLRADLAERYPHQLSGGQKQRVNIARILPLEPKFVVCDEVVAALDVSIRGEILNLFNTLQRDLGLSFAFIAHDISVVAHVSDRIAVTYLGRFMELGNTDDVIHRPLHPYTAALLSAEPEPLPAAMRTSRRMQLKGEIPSPISPPSGCRFRTRCPFAAARCAEQVPEWREMRPGQFVACHFAGELDFTVAA</sequence>
<dbReference type="GO" id="GO:0005524">
    <property type="term" value="F:ATP binding"/>
    <property type="evidence" value="ECO:0007669"/>
    <property type="project" value="UniProtKB-KW"/>
</dbReference>
<protein>
    <submittedName>
        <fullName evidence="6">Peptide ABC transporter ATP-binding protein</fullName>
    </submittedName>
</protein>
<comment type="similarity">
    <text evidence="2">Belongs to the ABC transporter superfamily.</text>
</comment>
<dbReference type="InterPro" id="IPR017871">
    <property type="entry name" value="ABC_transporter-like_CS"/>
</dbReference>
<evidence type="ECO:0000313" key="6">
    <source>
        <dbReference type="EMBL" id="KFI29310.1"/>
    </source>
</evidence>
<dbReference type="STRING" id="195105.CN97_16730"/>
<evidence type="ECO:0000256" key="1">
    <source>
        <dbReference type="ARBA" id="ARBA00004417"/>
    </source>
</evidence>
<dbReference type="GO" id="GO:0005886">
    <property type="term" value="C:plasma membrane"/>
    <property type="evidence" value="ECO:0007669"/>
    <property type="project" value="UniProtKB-SubCell"/>
</dbReference>
<evidence type="ECO:0000256" key="4">
    <source>
        <dbReference type="ARBA" id="ARBA00022741"/>
    </source>
</evidence>
<reference evidence="6 7" key="1">
    <citation type="submission" date="2014-03" db="EMBL/GenBank/DDBJ databases">
        <title>Genome of Haematobacter massiliensis CCUG 47968.</title>
        <authorList>
            <person name="Wang D."/>
            <person name="Wang G."/>
        </authorList>
    </citation>
    <scope>NUCLEOTIDE SEQUENCE [LARGE SCALE GENOMIC DNA]</scope>
    <source>
        <strain evidence="6 7">CCUG 47968</strain>
    </source>
</reference>
<name>A0A086Y4W0_9RHOB</name>
<dbReference type="eggNOG" id="COG4608">
    <property type="taxonomic scope" value="Bacteria"/>
</dbReference>
<keyword evidence="7" id="KW-1185">Reference proteome</keyword>
<dbReference type="Gene3D" id="3.40.50.300">
    <property type="entry name" value="P-loop containing nucleotide triphosphate hydrolases"/>
    <property type="match status" value="1"/>
</dbReference>
<dbReference type="SMART" id="SM00382">
    <property type="entry name" value="AAA"/>
    <property type="match status" value="1"/>
</dbReference>
<keyword evidence="3" id="KW-0813">Transport</keyword>
<keyword evidence="5 6" id="KW-0067">ATP-binding</keyword>
<comment type="subcellular location">
    <subcellularLocation>
        <location evidence="1">Cell inner membrane</location>
        <topology evidence="1">Peripheral membrane protein</topology>
    </subcellularLocation>
</comment>
<dbReference type="GO" id="GO:0016887">
    <property type="term" value="F:ATP hydrolysis activity"/>
    <property type="evidence" value="ECO:0007669"/>
    <property type="project" value="InterPro"/>
</dbReference>
<dbReference type="RefSeq" id="WP_035710838.1">
    <property type="nucleotide sequence ID" value="NZ_CAMIFG010000017.1"/>
</dbReference>
<dbReference type="SUPFAM" id="SSF52540">
    <property type="entry name" value="P-loop containing nucleoside triphosphate hydrolases"/>
    <property type="match status" value="1"/>
</dbReference>
<dbReference type="OrthoDB" id="9802264at2"/>
<keyword evidence="4" id="KW-0547">Nucleotide-binding</keyword>
<evidence type="ECO:0000313" key="7">
    <source>
        <dbReference type="Proteomes" id="UP000028826"/>
    </source>
</evidence>
<evidence type="ECO:0000256" key="5">
    <source>
        <dbReference type="ARBA" id="ARBA00022840"/>
    </source>
</evidence>
<dbReference type="PROSITE" id="PS50893">
    <property type="entry name" value="ABC_TRANSPORTER_2"/>
    <property type="match status" value="1"/>
</dbReference>